<protein>
    <recommendedName>
        <fullName evidence="8">MAPEG family protein</fullName>
    </recommendedName>
</protein>
<dbReference type="Gene3D" id="1.20.120.550">
    <property type="entry name" value="Membrane associated eicosanoid/glutathione metabolism-like domain"/>
    <property type="match status" value="1"/>
</dbReference>
<dbReference type="GO" id="GO:0016020">
    <property type="term" value="C:membrane"/>
    <property type="evidence" value="ECO:0007669"/>
    <property type="project" value="UniProtKB-SubCell"/>
</dbReference>
<keyword evidence="7" id="KW-1185">Reference proteome</keyword>
<sequence length="187" mass="19915">MSSAKLVAPIAMERRITRVHLSPTISSDEVMGQPERKVVMPQSEFYTCKMQVQSGWFLQQGEPTMLPITTILASIAAIALVALSVSVSLARMKAGVNLGMGDDPYLMRRIRIQGNFIEYVPLAVVVCGLAEFRGAGDAWLLAIAALLVIGRISHPVGMLLGSTPLRALGMLGTYGSLLVGAAALTFG</sequence>
<evidence type="ECO:0000256" key="1">
    <source>
        <dbReference type="ARBA" id="ARBA00004370"/>
    </source>
</evidence>
<name>A0A4R5PJ29_9HYPH</name>
<keyword evidence="2 5" id="KW-0812">Transmembrane</keyword>
<feature type="transmembrane region" description="Helical" evidence="5">
    <location>
        <begin position="65"/>
        <end position="90"/>
    </location>
</feature>
<dbReference type="AlphaFoldDB" id="A0A4R5PJ29"/>
<feature type="transmembrane region" description="Helical" evidence="5">
    <location>
        <begin position="138"/>
        <end position="160"/>
    </location>
</feature>
<evidence type="ECO:0000256" key="3">
    <source>
        <dbReference type="ARBA" id="ARBA00022989"/>
    </source>
</evidence>
<evidence type="ECO:0000256" key="4">
    <source>
        <dbReference type="ARBA" id="ARBA00023136"/>
    </source>
</evidence>
<evidence type="ECO:0000313" key="7">
    <source>
        <dbReference type="Proteomes" id="UP000295131"/>
    </source>
</evidence>
<evidence type="ECO:0000256" key="2">
    <source>
        <dbReference type="ARBA" id="ARBA00022692"/>
    </source>
</evidence>
<dbReference type="InterPro" id="IPR023352">
    <property type="entry name" value="MAPEG-like_dom_sf"/>
</dbReference>
<evidence type="ECO:0000256" key="5">
    <source>
        <dbReference type="SAM" id="Phobius"/>
    </source>
</evidence>
<dbReference type="EMBL" id="SMSI01000003">
    <property type="protein sequence ID" value="TDH34850.1"/>
    <property type="molecule type" value="Genomic_DNA"/>
</dbReference>
<proteinExistence type="predicted"/>
<evidence type="ECO:0008006" key="8">
    <source>
        <dbReference type="Google" id="ProtNLM"/>
    </source>
</evidence>
<feature type="transmembrane region" description="Helical" evidence="5">
    <location>
        <begin position="116"/>
        <end position="132"/>
    </location>
</feature>
<keyword evidence="4 5" id="KW-0472">Membrane</keyword>
<comment type="caution">
    <text evidence="6">The sequence shown here is derived from an EMBL/GenBank/DDBJ whole genome shotgun (WGS) entry which is preliminary data.</text>
</comment>
<keyword evidence="3 5" id="KW-1133">Transmembrane helix</keyword>
<dbReference type="InterPro" id="IPR001129">
    <property type="entry name" value="Membr-assoc_MAPEG"/>
</dbReference>
<accession>A0A4R5PJ29</accession>
<dbReference type="Pfam" id="PF01124">
    <property type="entry name" value="MAPEG"/>
    <property type="match status" value="1"/>
</dbReference>
<feature type="transmembrane region" description="Helical" evidence="5">
    <location>
        <begin position="167"/>
        <end position="186"/>
    </location>
</feature>
<organism evidence="6 7">
    <name type="scientific">Pseudohoeflea suaedae</name>
    <dbReference type="NCBI Taxonomy" id="877384"/>
    <lineage>
        <taxon>Bacteria</taxon>
        <taxon>Pseudomonadati</taxon>
        <taxon>Pseudomonadota</taxon>
        <taxon>Alphaproteobacteria</taxon>
        <taxon>Hyphomicrobiales</taxon>
        <taxon>Rhizobiaceae</taxon>
        <taxon>Pseudohoeflea</taxon>
    </lineage>
</organism>
<reference evidence="6 7" key="1">
    <citation type="journal article" date="2013" name="Int. J. Syst. Evol. Microbiol.">
        <title>Hoeflea suaedae sp. nov., an endophytic bacterium isolated from the root of the halophyte Suaeda maritima.</title>
        <authorList>
            <person name="Chung E.J."/>
            <person name="Park J.A."/>
            <person name="Pramanik P."/>
            <person name="Bibi F."/>
            <person name="Jeon C.O."/>
            <person name="Chung Y.R."/>
        </authorList>
    </citation>
    <scope>NUCLEOTIDE SEQUENCE [LARGE SCALE GENOMIC DNA]</scope>
    <source>
        <strain evidence="6 7">YC6898</strain>
    </source>
</reference>
<evidence type="ECO:0000313" key="6">
    <source>
        <dbReference type="EMBL" id="TDH34850.1"/>
    </source>
</evidence>
<dbReference type="SUPFAM" id="SSF161084">
    <property type="entry name" value="MAPEG domain-like"/>
    <property type="match status" value="1"/>
</dbReference>
<dbReference type="PANTHER" id="PTHR35814:SF1">
    <property type="entry name" value="GLUTATHIONE S-TRANSFERASE-RELATED"/>
    <property type="match status" value="1"/>
</dbReference>
<gene>
    <name evidence="6" type="ORF">E2A64_13990</name>
</gene>
<dbReference type="Proteomes" id="UP000295131">
    <property type="component" value="Unassembled WGS sequence"/>
</dbReference>
<comment type="subcellular location">
    <subcellularLocation>
        <location evidence="1">Membrane</location>
    </subcellularLocation>
</comment>
<dbReference type="PANTHER" id="PTHR35814">
    <property type="match status" value="1"/>
</dbReference>